<evidence type="ECO:0000256" key="7">
    <source>
        <dbReference type="ARBA" id="ARBA00038093"/>
    </source>
</evidence>
<dbReference type="GO" id="GO:0046872">
    <property type="term" value="F:metal ion binding"/>
    <property type="evidence" value="ECO:0007669"/>
    <property type="project" value="UniProtKB-KW"/>
</dbReference>
<keyword evidence="5" id="KW-0378">Hydrolase</keyword>
<keyword evidence="6" id="KW-0460">Magnesium</keyword>
<comment type="similarity">
    <text evidence="7">Belongs to the PINc/VapC protein family.</text>
</comment>
<dbReference type="GO" id="GO:0016787">
    <property type="term" value="F:hydrolase activity"/>
    <property type="evidence" value="ECO:0007669"/>
    <property type="project" value="UniProtKB-KW"/>
</dbReference>
<dbReference type="GO" id="GO:0004518">
    <property type="term" value="F:nuclease activity"/>
    <property type="evidence" value="ECO:0007669"/>
    <property type="project" value="UniProtKB-KW"/>
</dbReference>
<proteinExistence type="inferred from homology"/>
<dbReference type="EMBL" id="CP073634">
    <property type="protein sequence ID" value="WHQ72885.1"/>
    <property type="molecule type" value="Genomic_DNA"/>
</dbReference>
<dbReference type="RefSeq" id="WP_283536379.1">
    <property type="nucleotide sequence ID" value="NZ_CP073634.1"/>
</dbReference>
<sequence length="141" mass="15223">MDTNVFREIGKTEPHRNVDAWLKGVNDADLAISTLTVREVTKGIGRLRARKPEVAQAIAARVDLAFEAFGDRILPVDRAVAALWGELLADSEKHVDDTGIAATARVHGLVLVTRNTADMIGRGATTLDPFRSPTRLAAARA</sequence>
<keyword evidence="3" id="KW-0540">Nuclease</keyword>
<organism evidence="9 10">
    <name type="scientific">Methylorubrum extorquens</name>
    <name type="common">Methylobacterium dichloromethanicum</name>
    <name type="synonym">Methylobacterium extorquens</name>
    <dbReference type="NCBI Taxonomy" id="408"/>
    <lineage>
        <taxon>Bacteria</taxon>
        <taxon>Pseudomonadati</taxon>
        <taxon>Pseudomonadota</taxon>
        <taxon>Alphaproteobacteria</taxon>
        <taxon>Hyphomicrobiales</taxon>
        <taxon>Methylobacteriaceae</taxon>
        <taxon>Methylorubrum</taxon>
    </lineage>
</organism>
<evidence type="ECO:0000256" key="4">
    <source>
        <dbReference type="ARBA" id="ARBA00022723"/>
    </source>
</evidence>
<protein>
    <submittedName>
        <fullName evidence="9">Type II toxin-antitoxin system VapC family toxin</fullName>
    </submittedName>
</protein>
<gene>
    <name evidence="9" type="ORF">KEC54_28475</name>
</gene>
<evidence type="ECO:0000259" key="8">
    <source>
        <dbReference type="Pfam" id="PF01850"/>
    </source>
</evidence>
<dbReference type="Pfam" id="PF01850">
    <property type="entry name" value="PIN"/>
    <property type="match status" value="1"/>
</dbReference>
<evidence type="ECO:0000256" key="3">
    <source>
        <dbReference type="ARBA" id="ARBA00022722"/>
    </source>
</evidence>
<dbReference type="PANTHER" id="PTHR33653:SF1">
    <property type="entry name" value="RIBONUCLEASE VAPC2"/>
    <property type="match status" value="1"/>
</dbReference>
<dbReference type="InterPro" id="IPR029060">
    <property type="entry name" value="PIN-like_dom_sf"/>
</dbReference>
<accession>A0AAX3WMV4</accession>
<evidence type="ECO:0000313" key="9">
    <source>
        <dbReference type="EMBL" id="WHQ72885.1"/>
    </source>
</evidence>
<dbReference type="InterPro" id="IPR002716">
    <property type="entry name" value="PIN_dom"/>
</dbReference>
<evidence type="ECO:0000256" key="1">
    <source>
        <dbReference type="ARBA" id="ARBA00001946"/>
    </source>
</evidence>
<comment type="cofactor">
    <cofactor evidence="1">
        <name>Mg(2+)</name>
        <dbReference type="ChEBI" id="CHEBI:18420"/>
    </cofactor>
</comment>
<dbReference type="PANTHER" id="PTHR33653">
    <property type="entry name" value="RIBONUCLEASE VAPC2"/>
    <property type="match status" value="1"/>
</dbReference>
<evidence type="ECO:0000256" key="2">
    <source>
        <dbReference type="ARBA" id="ARBA00022649"/>
    </source>
</evidence>
<dbReference type="InterPro" id="IPR050556">
    <property type="entry name" value="Type_II_TA_system_RNase"/>
</dbReference>
<name>A0AAX3WMV4_METEX</name>
<dbReference type="CDD" id="cd18746">
    <property type="entry name" value="PIN_VapC4-5_FitB-like"/>
    <property type="match status" value="1"/>
</dbReference>
<dbReference type="Proteomes" id="UP001223720">
    <property type="component" value="Plasmid pME152"/>
</dbReference>
<evidence type="ECO:0000256" key="6">
    <source>
        <dbReference type="ARBA" id="ARBA00022842"/>
    </source>
</evidence>
<keyword evidence="4" id="KW-0479">Metal-binding</keyword>
<geneLocation type="plasmid" evidence="9 10">
    <name>pME152</name>
</geneLocation>
<dbReference type="SUPFAM" id="SSF88723">
    <property type="entry name" value="PIN domain-like"/>
    <property type="match status" value="1"/>
</dbReference>
<evidence type="ECO:0000256" key="5">
    <source>
        <dbReference type="ARBA" id="ARBA00022801"/>
    </source>
</evidence>
<dbReference type="AlphaFoldDB" id="A0AAX3WMV4"/>
<keyword evidence="2" id="KW-1277">Toxin-antitoxin system</keyword>
<feature type="domain" description="PIN" evidence="8">
    <location>
        <begin position="2"/>
        <end position="116"/>
    </location>
</feature>
<reference evidence="9" key="1">
    <citation type="journal article" date="2022" name="Biotechnol. Bioprocess Eng.">
        <title>Pan-genome Analysis Reveals Comparative Genomic Features of Central Metabolic Pathways in Methylorubrum extorquens.</title>
        <authorList>
            <person name="Lee G.M."/>
            <person name="Scott-Nevros Z.K."/>
            <person name="Lee S.-M."/>
            <person name="Kim D."/>
        </authorList>
    </citation>
    <scope>NUCLEOTIDE SEQUENCE</scope>
    <source>
        <strain evidence="9">ATCC 55366</strain>
        <plasmid evidence="9">pME152</plasmid>
    </source>
</reference>
<dbReference type="Gene3D" id="3.40.50.1010">
    <property type="entry name" value="5'-nuclease"/>
    <property type="match status" value="1"/>
</dbReference>
<keyword evidence="9" id="KW-0614">Plasmid</keyword>
<evidence type="ECO:0000313" key="10">
    <source>
        <dbReference type="Proteomes" id="UP001223720"/>
    </source>
</evidence>